<evidence type="ECO:0000313" key="2">
    <source>
        <dbReference type="Proteomes" id="UP000654370"/>
    </source>
</evidence>
<dbReference type="EMBL" id="JAEPQZ010000003">
    <property type="protein sequence ID" value="KAG2183359.1"/>
    <property type="molecule type" value="Genomic_DNA"/>
</dbReference>
<dbReference type="OrthoDB" id="2372305at2759"/>
<comment type="caution">
    <text evidence="1">The sequence shown here is derived from an EMBL/GenBank/DDBJ whole genome shotgun (WGS) entry which is preliminary data.</text>
</comment>
<evidence type="ECO:0000313" key="1">
    <source>
        <dbReference type="EMBL" id="KAG2183359.1"/>
    </source>
</evidence>
<protein>
    <submittedName>
        <fullName evidence="1">Uncharacterized protein</fullName>
    </submittedName>
</protein>
<gene>
    <name evidence="1" type="ORF">INT43_006364</name>
</gene>
<proteinExistence type="predicted"/>
<keyword evidence="2" id="KW-1185">Reference proteome</keyword>
<sequence>MTDAVQIANEIADRFDASPKIRVTQQQAEDAINEASTGLQESELSFSQICKENERINAILDNIRQQSSGLQDTFDQIDDLEKFINHVANTFNQVSDSVSSMERSVMTSSGLSMGPIPMSFKFLSGPPTNVDAQTYFPPPGEVDIADTSKFFSSEKNNV</sequence>
<name>A0A8H7PZ31_MORIS</name>
<dbReference type="Proteomes" id="UP000654370">
    <property type="component" value="Unassembled WGS sequence"/>
</dbReference>
<dbReference type="AlphaFoldDB" id="A0A8H7PZ31"/>
<accession>A0A8H7PZ31</accession>
<organism evidence="1 2">
    <name type="scientific">Mortierella isabellina</name>
    <name type="common">Filamentous fungus</name>
    <name type="synonym">Umbelopsis isabellina</name>
    <dbReference type="NCBI Taxonomy" id="91625"/>
    <lineage>
        <taxon>Eukaryota</taxon>
        <taxon>Fungi</taxon>
        <taxon>Fungi incertae sedis</taxon>
        <taxon>Mucoromycota</taxon>
        <taxon>Mucoromycotina</taxon>
        <taxon>Umbelopsidomycetes</taxon>
        <taxon>Umbelopsidales</taxon>
        <taxon>Umbelopsidaceae</taxon>
        <taxon>Umbelopsis</taxon>
    </lineage>
</organism>
<reference evidence="1" key="1">
    <citation type="submission" date="2020-12" db="EMBL/GenBank/DDBJ databases">
        <title>Metabolic potential, ecology and presence of endohyphal bacteria is reflected in genomic diversity of Mucoromycotina.</title>
        <authorList>
            <person name="Muszewska A."/>
            <person name="Okrasinska A."/>
            <person name="Steczkiewicz K."/>
            <person name="Drgas O."/>
            <person name="Orlowska M."/>
            <person name="Perlinska-Lenart U."/>
            <person name="Aleksandrzak-Piekarczyk T."/>
            <person name="Szatraj K."/>
            <person name="Zielenkiewicz U."/>
            <person name="Pilsyk S."/>
            <person name="Malc E."/>
            <person name="Mieczkowski P."/>
            <person name="Kruszewska J.S."/>
            <person name="Biernat P."/>
            <person name="Pawlowska J."/>
        </authorList>
    </citation>
    <scope>NUCLEOTIDE SEQUENCE</scope>
    <source>
        <strain evidence="1">WA0000067209</strain>
    </source>
</reference>